<reference evidence="2 3" key="1">
    <citation type="submission" date="2019-02" db="EMBL/GenBank/DDBJ databases">
        <title>Deep-cultivation of Planctomycetes and their phenomic and genomic characterization uncovers novel biology.</title>
        <authorList>
            <person name="Wiegand S."/>
            <person name="Jogler M."/>
            <person name="Boedeker C."/>
            <person name="Pinto D."/>
            <person name="Vollmers J."/>
            <person name="Rivas-Marin E."/>
            <person name="Kohn T."/>
            <person name="Peeters S.H."/>
            <person name="Heuer A."/>
            <person name="Rast P."/>
            <person name="Oberbeckmann S."/>
            <person name="Bunk B."/>
            <person name="Jeske O."/>
            <person name="Meyerdierks A."/>
            <person name="Storesund J.E."/>
            <person name="Kallscheuer N."/>
            <person name="Luecker S."/>
            <person name="Lage O.M."/>
            <person name="Pohl T."/>
            <person name="Merkel B.J."/>
            <person name="Hornburger P."/>
            <person name="Mueller R.-W."/>
            <person name="Bruemmer F."/>
            <person name="Labrenz M."/>
            <person name="Spormann A.M."/>
            <person name="Op den Camp H."/>
            <person name="Overmann J."/>
            <person name="Amann R."/>
            <person name="Jetten M.S.M."/>
            <person name="Mascher T."/>
            <person name="Medema M.H."/>
            <person name="Devos D.P."/>
            <person name="Kaster A.-K."/>
            <person name="Ovreas L."/>
            <person name="Rohde M."/>
            <person name="Galperin M.Y."/>
            <person name="Jogler C."/>
        </authorList>
    </citation>
    <scope>NUCLEOTIDE SEQUENCE [LARGE SCALE GENOMIC DNA]</scope>
    <source>
        <strain evidence="2 3">Pla163</strain>
    </source>
</reference>
<protein>
    <submittedName>
        <fullName evidence="2">Uncharacterized protein</fullName>
    </submittedName>
</protein>
<feature type="region of interest" description="Disordered" evidence="1">
    <location>
        <begin position="480"/>
        <end position="515"/>
    </location>
</feature>
<evidence type="ECO:0000256" key="1">
    <source>
        <dbReference type="SAM" id="MobiDB-lite"/>
    </source>
</evidence>
<name>A0A518CZD7_9BACT</name>
<evidence type="ECO:0000313" key="2">
    <source>
        <dbReference type="EMBL" id="QDU84562.1"/>
    </source>
</evidence>
<gene>
    <name evidence="2" type="ORF">Pla163_16730</name>
</gene>
<accession>A0A518CZD7</accession>
<proteinExistence type="predicted"/>
<organism evidence="2 3">
    <name type="scientific">Rohdeia mirabilis</name>
    <dbReference type="NCBI Taxonomy" id="2528008"/>
    <lineage>
        <taxon>Bacteria</taxon>
        <taxon>Pseudomonadati</taxon>
        <taxon>Planctomycetota</taxon>
        <taxon>Planctomycetia</taxon>
        <taxon>Planctomycetia incertae sedis</taxon>
        <taxon>Rohdeia</taxon>
    </lineage>
</organism>
<dbReference type="Proteomes" id="UP000319342">
    <property type="component" value="Chromosome"/>
</dbReference>
<keyword evidence="3" id="KW-1185">Reference proteome</keyword>
<dbReference type="EMBL" id="CP036290">
    <property type="protein sequence ID" value="QDU84562.1"/>
    <property type="molecule type" value="Genomic_DNA"/>
</dbReference>
<evidence type="ECO:0000313" key="3">
    <source>
        <dbReference type="Proteomes" id="UP000319342"/>
    </source>
</evidence>
<sequence length="1023" mass="104817">MSTHQTAHNFARASVVVSLSLLWSCSGGSGGGGGTVNPASGPFELVSVGVSDGATWELNRSIRLEFSRAVDPAVLGSSSLSLLDASGLPAGGAFVLDGPSSIVFEPSCPVDLDLDGFGFAQATDYVLTIADVDDPAPVLAADGAELQEGAVVSFRSADQSTPGGPLWDPVPGAPRPIVRQVGSNEADASRLLIGAQEFAAFFELDPNTQDPVPVEDLPLNLPSSYQSTVCVALVFDQPIAPSAENLVRLGLEVQLPNGTWQQIDVERVPFSNLCSEGVRIDLKPRFVLPAESLLRVVVDSDFEDIVGEATTARRDDFALMRTGAYPSGWTFDLFEDFDQDPGVTGAQVDPATGELIQPADWSDGRLRATAGFVSSGGPGGTFDLHVLPGQVLDIDTDGGLVLGGPDGAQSTSQAVDGGVLEVRDLVVHLGGLLKAHGPHPLVVRASRDITILGRVDVSGRNALPHTSGVPLEDLAGLGGPGAGRGGVPEPTIDGSNARGGAGAPPMGMDGQGGFGGESAYGPQSISWMFGGGGGGGCLAAGAAGSPLPMPSASAGHPLVYGAEDGLLGPQAGLIGPSPFSDGDFQNDFCGRRFDPVLGTVVEGELLTALGGCGGGAGGDSVISTIFPSPISPTNEYRGGAGGGGGGVLVLIARNDIRFGSNARMFANGGNGAKGQAFSANLNLGGSGGGGSGGWIQLEAGGQIDLRLLGFEAIEARGGLGALGGGDDPQIGRGGDGSPGVVQVHVADPSTDLLLPFGAKIGSRCDPNPWTLAPNQSNRSRALSDWISLPVGPTEVGGLVDLVFAGIDPVTGRPIDTNGDGKLDDLAALLGPTLVGDGPELPFVSADDYTLVVDGSPIEGTEDGRLLDQPELLVGGVFVLSNLGGTQTRRHTVAAATYDATTKQLRLTATSTAGSVEDSVAALGNWVEFTLHPRHMLVTTGPKRDWLDPRNELSVRFQVTDSNAMLGPDEAAASVWTSDPSSLDIQNARFVRFEVRFRVAEEVVALDSADLLPSLDFLRIFAVR</sequence>
<dbReference type="AlphaFoldDB" id="A0A518CZD7"/>
<dbReference type="RefSeq" id="WP_145186329.1">
    <property type="nucleotide sequence ID" value="NZ_CP036290.1"/>
</dbReference>